<gene>
    <name evidence="1" type="ORF">EV182_000869</name>
</gene>
<evidence type="ECO:0000313" key="2">
    <source>
        <dbReference type="Proteomes" id="UP001145114"/>
    </source>
</evidence>
<dbReference type="EMBL" id="JAMZIH010005219">
    <property type="protein sequence ID" value="KAJ1675644.1"/>
    <property type="molecule type" value="Genomic_DNA"/>
</dbReference>
<proteinExistence type="predicted"/>
<accession>A0ACC1HGG2</accession>
<comment type="caution">
    <text evidence="1">The sequence shown here is derived from an EMBL/GenBank/DDBJ whole genome shotgun (WGS) entry which is preliminary data.</text>
</comment>
<organism evidence="1 2">
    <name type="scientific">Spiromyces aspiralis</name>
    <dbReference type="NCBI Taxonomy" id="68401"/>
    <lineage>
        <taxon>Eukaryota</taxon>
        <taxon>Fungi</taxon>
        <taxon>Fungi incertae sedis</taxon>
        <taxon>Zoopagomycota</taxon>
        <taxon>Kickxellomycotina</taxon>
        <taxon>Kickxellomycetes</taxon>
        <taxon>Kickxellales</taxon>
        <taxon>Kickxellaceae</taxon>
        <taxon>Spiromyces</taxon>
    </lineage>
</organism>
<sequence>MRRLRGQARAGADGSPIVLCRDLHLKRPPLPELFVNPQSAGEATHCLSPAWSSSSCSSFEATDGEDIAEGIKVDEIGKDSDFDRHFDTKIDDFLKEYGTTADGRRDTLSLEQLQGLPDEVGRQSPNRENDIRKEDRAASVNLKGEPARVGRFDDDPFGLHEPSASTYMQDEEERRPEAKDVTACSSDDSDNKSNNDEEDDGHSAHSDKRSVDGADAVDDLDAELDIDDDGVDTELAQITSIAFDPTEVVTLSWYPQILSAISNIATARDADKTREGASPGESDQADALTRPFDVSLVASTPSPQLAPANPASANGGRCTDEAEEEQESLPAVGHLRDGDSSGWKHPRLGFLRSQLSPVLSRDVTPAQHDLQLASSLACFEGISILQDIDAPIVHPDIMDPAIGYIGVGAGESATEQGAVTPIPVPASTMLVGPLTSSGTGGSPDRWNSPVVTPLPKKALADENLGGPPLFPPPSVHVASCLYNISLSSFTLQARVTVQDLPPLEDQHYSIRIYVNSPYVALPSLDIKWAPARLTLTLVRGEGLVSFSSPGPSATADMTGIDYQGLPVDIVLRAQPLSLGSAGKASAAPPPPSAVDLTVVARIESPIPPHDMVLTDAFTLAIPATQNAVVVHTPGLPTCCEANQDGNVNAHVKIAGLESTLPSLVIEGIDPMLVPTPNTAASVDCAVMLEKHDWLIYSVASREVLYSRSLTIARNIAINYWSSSLMNDNFAETPLCLSYFTRYAYHIDYGAFEGCKSRAGADGGIATLELDVCTLRPHFMRIGSLVERSRLKGAPFSHDTDDKPCDDMLIDESTVPVVVIDVPVASHEDLRLIRLNGQEVVPVFRRQNDNKSITLLLTINRNVSQLSEVAADTIRISFSVGPPPKPDDEDSSVGVPRVHGSYAHLFVSLGEGDMWCGLDPVNIIPTALESASLRVSLPTGPSIEGRGHEAAWALHEVKPVIDYLSLSTFPVPEVDNDKSAYPTATFNSASKVCRRQLLHGSSIQEFSLLKQSSFDDTINTVDAFPPYDYMMSIKPRSGEPLSKSQSPPLLMQANDVPEKARGMKAGLAEPDAAPSGTDGDAQDTLGEEQHPHSMPESLKMLFEKDEEEDGDSNGDEEVAGRNGCDKPVEEKHENGDTSGPNQAGDGESVDTTDATPPLALETRQKCRGGLTLGQSFCWFLVAIVGAVIMAAAAFLAQRSNVTAILNIHSPGSAGHKALGTGLPTTAARAEADQEPYMAATATVLAVTTTADATMVGNIHNDGIEDQGHTRSNPGLRQSPPYIVKYRPKRPALSTTMEQGVTVAWGEVIKFFDNLKRAVGEYIQQRLAQLENKPDGNNDSVPPT</sequence>
<name>A0ACC1HGG2_9FUNG</name>
<keyword evidence="2" id="KW-1185">Reference proteome</keyword>
<evidence type="ECO:0000313" key="1">
    <source>
        <dbReference type="EMBL" id="KAJ1675644.1"/>
    </source>
</evidence>
<protein>
    <submittedName>
        <fullName evidence="1">Uncharacterized protein</fullName>
    </submittedName>
</protein>
<reference evidence="1" key="1">
    <citation type="submission" date="2022-06" db="EMBL/GenBank/DDBJ databases">
        <title>Phylogenomic reconstructions and comparative analyses of Kickxellomycotina fungi.</title>
        <authorList>
            <person name="Reynolds N.K."/>
            <person name="Stajich J.E."/>
            <person name="Barry K."/>
            <person name="Grigoriev I.V."/>
            <person name="Crous P."/>
            <person name="Smith M.E."/>
        </authorList>
    </citation>
    <scope>NUCLEOTIDE SEQUENCE</scope>
    <source>
        <strain evidence="1">RSA 2271</strain>
    </source>
</reference>
<dbReference type="Proteomes" id="UP001145114">
    <property type="component" value="Unassembled WGS sequence"/>
</dbReference>